<organism evidence="1 2">
    <name type="scientific">Candidatus Fimihabitans intestinipullorum</name>
    <dbReference type="NCBI Taxonomy" id="2840820"/>
    <lineage>
        <taxon>Bacteria</taxon>
        <taxon>Bacillati</taxon>
        <taxon>Mycoplasmatota</taxon>
        <taxon>Mycoplasmatota incertae sedis</taxon>
        <taxon>Candidatus Fimihabitans</taxon>
    </lineage>
</organism>
<accession>A0A9D1L348</accession>
<gene>
    <name evidence="1" type="ORF">IAD49_06655</name>
</gene>
<dbReference type="Proteomes" id="UP000824087">
    <property type="component" value="Unassembled WGS sequence"/>
</dbReference>
<name>A0A9D1L348_9BACT</name>
<comment type="caution">
    <text evidence="1">The sequence shown here is derived from an EMBL/GenBank/DDBJ whole genome shotgun (WGS) entry which is preliminary data.</text>
</comment>
<reference evidence="1" key="2">
    <citation type="journal article" date="2021" name="PeerJ">
        <title>Extensive microbial diversity within the chicken gut microbiome revealed by metagenomics and culture.</title>
        <authorList>
            <person name="Gilroy R."/>
            <person name="Ravi A."/>
            <person name="Getino M."/>
            <person name="Pursley I."/>
            <person name="Horton D.L."/>
            <person name="Alikhan N.F."/>
            <person name="Baker D."/>
            <person name="Gharbi K."/>
            <person name="Hall N."/>
            <person name="Watson M."/>
            <person name="Adriaenssens E.M."/>
            <person name="Foster-Nyarko E."/>
            <person name="Jarju S."/>
            <person name="Secka A."/>
            <person name="Antonio M."/>
            <person name="Oren A."/>
            <person name="Chaudhuri R.R."/>
            <person name="La Ragione R."/>
            <person name="Hildebrand F."/>
            <person name="Pallen M.J."/>
        </authorList>
    </citation>
    <scope>NUCLEOTIDE SEQUENCE</scope>
    <source>
        <strain evidence="1">CHK197-8231</strain>
    </source>
</reference>
<dbReference type="AlphaFoldDB" id="A0A9D1L348"/>
<protein>
    <submittedName>
        <fullName evidence="1">Uncharacterized protein</fullName>
    </submittedName>
</protein>
<sequence length="265" mass="30954">MIHIKFNKNINGFQNEIEICDQLNNKHIYELDPMYRGFIEDLFNDIDERDLVKCTVDGSNKKYDIIISISNIKRYVSIKKGVKNSVHVEGISSFIHFLIQNHVRRDVIIEYLKYHYADGSTNGTGGHRLSAEEYKRVHQEKVDMINDEINHESLIMKAIDRFILKGNIETKMIDAILFGVNDDFIWMKREDIIKTVISKKDVYSSAVHFGPLTVQPLDRCLNRNPRYEKKRFCIQVKWYNLADDIIENMNNRCLLESSYSGGNPS</sequence>
<reference evidence="1" key="1">
    <citation type="submission" date="2020-10" db="EMBL/GenBank/DDBJ databases">
        <authorList>
            <person name="Gilroy R."/>
        </authorList>
    </citation>
    <scope>NUCLEOTIDE SEQUENCE</scope>
    <source>
        <strain evidence="1">CHK197-8231</strain>
    </source>
</reference>
<proteinExistence type="predicted"/>
<evidence type="ECO:0000313" key="1">
    <source>
        <dbReference type="EMBL" id="HIU23244.1"/>
    </source>
</evidence>
<evidence type="ECO:0000313" key="2">
    <source>
        <dbReference type="Proteomes" id="UP000824087"/>
    </source>
</evidence>
<dbReference type="EMBL" id="DVML01000040">
    <property type="protein sequence ID" value="HIU23244.1"/>
    <property type="molecule type" value="Genomic_DNA"/>
</dbReference>